<evidence type="ECO:0000313" key="3">
    <source>
        <dbReference type="EMBL" id="VAW83659.1"/>
    </source>
</evidence>
<reference evidence="3" key="1">
    <citation type="submission" date="2018-06" db="EMBL/GenBank/DDBJ databases">
        <authorList>
            <person name="Zhirakovskaya E."/>
        </authorList>
    </citation>
    <scope>NUCLEOTIDE SEQUENCE</scope>
</reference>
<feature type="non-terminal residue" evidence="3">
    <location>
        <position position="1"/>
    </location>
</feature>
<feature type="region of interest" description="Disordered" evidence="1">
    <location>
        <begin position="55"/>
        <end position="78"/>
    </location>
</feature>
<gene>
    <name evidence="3" type="ORF">MNBD_GAMMA16-183</name>
</gene>
<feature type="transmembrane region" description="Helical" evidence="2">
    <location>
        <begin position="12"/>
        <end position="30"/>
    </location>
</feature>
<protein>
    <submittedName>
        <fullName evidence="3">Uncharacterized protein</fullName>
    </submittedName>
</protein>
<organism evidence="3">
    <name type="scientific">hydrothermal vent metagenome</name>
    <dbReference type="NCBI Taxonomy" id="652676"/>
    <lineage>
        <taxon>unclassified sequences</taxon>
        <taxon>metagenomes</taxon>
        <taxon>ecological metagenomes</taxon>
    </lineage>
</organism>
<accession>A0A3B0ZBN5</accession>
<sequence>YHLIARSKHGLMVQILSGLIPYLLLAIYCHEEHDEPVSIKRVRELRIRILNETRESERASLESGEPDSQNSEYLHASP</sequence>
<evidence type="ECO:0000256" key="2">
    <source>
        <dbReference type="SAM" id="Phobius"/>
    </source>
</evidence>
<keyword evidence="2" id="KW-0472">Membrane</keyword>
<dbReference type="AlphaFoldDB" id="A0A3B0ZBN5"/>
<evidence type="ECO:0000256" key="1">
    <source>
        <dbReference type="SAM" id="MobiDB-lite"/>
    </source>
</evidence>
<keyword evidence="2" id="KW-0812">Transmembrane</keyword>
<proteinExistence type="predicted"/>
<keyword evidence="2" id="KW-1133">Transmembrane helix</keyword>
<name>A0A3B0ZBN5_9ZZZZ</name>
<dbReference type="EMBL" id="UOFO01000020">
    <property type="protein sequence ID" value="VAW83659.1"/>
    <property type="molecule type" value="Genomic_DNA"/>
</dbReference>